<evidence type="ECO:0000256" key="1">
    <source>
        <dbReference type="SAM" id="Phobius"/>
    </source>
</evidence>
<feature type="transmembrane region" description="Helical" evidence="1">
    <location>
        <begin position="37"/>
        <end position="57"/>
    </location>
</feature>
<accession>A0ABV6KGZ3</accession>
<reference evidence="2 3" key="1">
    <citation type="submission" date="2024-09" db="EMBL/GenBank/DDBJ databases">
        <authorList>
            <person name="Sun Q."/>
            <person name="Mori K."/>
        </authorList>
    </citation>
    <scope>NUCLEOTIDE SEQUENCE [LARGE SCALE GENOMIC DNA]</scope>
    <source>
        <strain evidence="2 3">NCAIM B.02610</strain>
    </source>
</reference>
<dbReference type="EMBL" id="JBHLUX010000039">
    <property type="protein sequence ID" value="MFC0472195.1"/>
    <property type="molecule type" value="Genomic_DNA"/>
</dbReference>
<proteinExistence type="predicted"/>
<comment type="caution">
    <text evidence="2">The sequence shown here is derived from an EMBL/GenBank/DDBJ whole genome shotgun (WGS) entry which is preliminary data.</text>
</comment>
<name>A0ABV6KGZ3_9BACI</name>
<evidence type="ECO:0000313" key="2">
    <source>
        <dbReference type="EMBL" id="MFC0472195.1"/>
    </source>
</evidence>
<evidence type="ECO:0000313" key="3">
    <source>
        <dbReference type="Proteomes" id="UP001589838"/>
    </source>
</evidence>
<dbReference type="Proteomes" id="UP001589838">
    <property type="component" value="Unassembled WGS sequence"/>
</dbReference>
<gene>
    <name evidence="2" type="ORF">ACFFHM_17210</name>
</gene>
<keyword evidence="1" id="KW-0472">Membrane</keyword>
<protein>
    <submittedName>
        <fullName evidence="2">Uncharacterized protein</fullName>
    </submittedName>
</protein>
<organism evidence="2 3">
    <name type="scientific">Halalkalibacter kiskunsagensis</name>
    <dbReference type="NCBI Taxonomy" id="1548599"/>
    <lineage>
        <taxon>Bacteria</taxon>
        <taxon>Bacillati</taxon>
        <taxon>Bacillota</taxon>
        <taxon>Bacilli</taxon>
        <taxon>Bacillales</taxon>
        <taxon>Bacillaceae</taxon>
        <taxon>Halalkalibacter</taxon>
    </lineage>
</organism>
<dbReference type="RefSeq" id="WP_335962826.1">
    <property type="nucleotide sequence ID" value="NZ_JAXBLX010000035.1"/>
</dbReference>
<sequence>MAKKICWAIIFITLAINVVMLQWTIEAYLGLEFELVFRNTIIALLSSVVAFITFLLWRKWEYS</sequence>
<keyword evidence="3" id="KW-1185">Reference proteome</keyword>
<keyword evidence="1" id="KW-0812">Transmembrane</keyword>
<keyword evidence="1" id="KW-1133">Transmembrane helix</keyword>